<feature type="compositionally biased region" description="Basic and acidic residues" evidence="1">
    <location>
        <begin position="70"/>
        <end position="90"/>
    </location>
</feature>
<protein>
    <submittedName>
        <fullName evidence="2">Uncharacterized protein</fullName>
    </submittedName>
</protein>
<evidence type="ECO:0000313" key="3">
    <source>
        <dbReference type="Proteomes" id="UP000053424"/>
    </source>
</evidence>
<dbReference type="Proteomes" id="UP000053424">
    <property type="component" value="Unassembled WGS sequence"/>
</dbReference>
<dbReference type="HOGENOM" id="CLU_2441111_0_0_1"/>
<dbReference type="EMBL" id="KN831787">
    <property type="protein sequence ID" value="KIM39029.1"/>
    <property type="molecule type" value="Genomic_DNA"/>
</dbReference>
<reference evidence="3" key="2">
    <citation type="submission" date="2015-01" db="EMBL/GenBank/DDBJ databases">
        <title>Evolutionary Origins and Diversification of the Mycorrhizal Mutualists.</title>
        <authorList>
            <consortium name="DOE Joint Genome Institute"/>
            <consortium name="Mycorrhizal Genomics Consortium"/>
            <person name="Kohler A."/>
            <person name="Kuo A."/>
            <person name="Nagy L.G."/>
            <person name="Floudas D."/>
            <person name="Copeland A."/>
            <person name="Barry K.W."/>
            <person name="Cichocki N."/>
            <person name="Veneault-Fourrey C."/>
            <person name="LaButti K."/>
            <person name="Lindquist E.A."/>
            <person name="Lipzen A."/>
            <person name="Lundell T."/>
            <person name="Morin E."/>
            <person name="Murat C."/>
            <person name="Riley R."/>
            <person name="Ohm R."/>
            <person name="Sun H."/>
            <person name="Tunlid A."/>
            <person name="Henrissat B."/>
            <person name="Grigoriev I.V."/>
            <person name="Hibbett D.S."/>
            <person name="Martin F."/>
        </authorList>
    </citation>
    <scope>NUCLEOTIDE SEQUENCE [LARGE SCALE GENOMIC DNA]</scope>
    <source>
        <strain evidence="3">h7</strain>
    </source>
</reference>
<evidence type="ECO:0000313" key="2">
    <source>
        <dbReference type="EMBL" id="KIM39029.1"/>
    </source>
</evidence>
<evidence type="ECO:0000256" key="1">
    <source>
        <dbReference type="SAM" id="MobiDB-lite"/>
    </source>
</evidence>
<gene>
    <name evidence="2" type="ORF">M413DRAFT_447392</name>
</gene>
<sequence>MFRLRTWVWKRRWSYGYGYEHDTTTQPTRPIIFVFFPKRAWRSFSPVSRIRIGAYYTNDTSAHTRTHTRSHAEPEGAAETKRAVGAIRED</sequence>
<organism evidence="2 3">
    <name type="scientific">Hebeloma cylindrosporum</name>
    <dbReference type="NCBI Taxonomy" id="76867"/>
    <lineage>
        <taxon>Eukaryota</taxon>
        <taxon>Fungi</taxon>
        <taxon>Dikarya</taxon>
        <taxon>Basidiomycota</taxon>
        <taxon>Agaricomycotina</taxon>
        <taxon>Agaricomycetes</taxon>
        <taxon>Agaricomycetidae</taxon>
        <taxon>Agaricales</taxon>
        <taxon>Agaricineae</taxon>
        <taxon>Hymenogastraceae</taxon>
        <taxon>Hebeloma</taxon>
    </lineage>
</organism>
<keyword evidence="3" id="KW-1185">Reference proteome</keyword>
<proteinExistence type="predicted"/>
<accession>A0A0C3C416</accession>
<reference evidence="2 3" key="1">
    <citation type="submission" date="2014-04" db="EMBL/GenBank/DDBJ databases">
        <authorList>
            <consortium name="DOE Joint Genome Institute"/>
            <person name="Kuo A."/>
            <person name="Gay G."/>
            <person name="Dore J."/>
            <person name="Kohler A."/>
            <person name="Nagy L.G."/>
            <person name="Floudas D."/>
            <person name="Copeland A."/>
            <person name="Barry K.W."/>
            <person name="Cichocki N."/>
            <person name="Veneault-Fourrey C."/>
            <person name="LaButti K."/>
            <person name="Lindquist E.A."/>
            <person name="Lipzen A."/>
            <person name="Lundell T."/>
            <person name="Morin E."/>
            <person name="Murat C."/>
            <person name="Sun H."/>
            <person name="Tunlid A."/>
            <person name="Henrissat B."/>
            <person name="Grigoriev I.V."/>
            <person name="Hibbett D.S."/>
            <person name="Martin F."/>
            <person name="Nordberg H.P."/>
            <person name="Cantor M.N."/>
            <person name="Hua S.X."/>
        </authorList>
    </citation>
    <scope>NUCLEOTIDE SEQUENCE [LARGE SCALE GENOMIC DNA]</scope>
    <source>
        <strain evidence="3">h7</strain>
    </source>
</reference>
<name>A0A0C3C416_HEBCY</name>
<dbReference type="AlphaFoldDB" id="A0A0C3C416"/>
<feature type="region of interest" description="Disordered" evidence="1">
    <location>
        <begin position="63"/>
        <end position="90"/>
    </location>
</feature>